<dbReference type="AlphaFoldDB" id="A0A922MS52"/>
<dbReference type="EMBL" id="JACEFF010000187">
    <property type="protein sequence ID" value="KAH9642595.1"/>
    <property type="molecule type" value="Genomic_DNA"/>
</dbReference>
<feature type="region of interest" description="Disordered" evidence="1">
    <location>
        <begin position="51"/>
        <end position="92"/>
    </location>
</feature>
<proteinExistence type="predicted"/>
<feature type="non-terminal residue" evidence="2">
    <location>
        <position position="1"/>
    </location>
</feature>
<reference evidence="2" key="1">
    <citation type="journal article" date="2021" name="G3 (Bethesda)">
        <title>Genome and transcriptome analysis of the beet armyworm Spodoptera exigua reveals targets for pest control. .</title>
        <authorList>
            <person name="Simon S."/>
            <person name="Breeschoten T."/>
            <person name="Jansen H.J."/>
            <person name="Dirks R.P."/>
            <person name="Schranz M.E."/>
            <person name="Ros V.I.D."/>
        </authorList>
    </citation>
    <scope>NUCLEOTIDE SEQUENCE</scope>
    <source>
        <strain evidence="2">TB_SE_WUR_2020</strain>
    </source>
</reference>
<accession>A0A922MS52</accession>
<name>A0A922MS52_SPOEX</name>
<protein>
    <submittedName>
        <fullName evidence="2">Uncharacterized protein</fullName>
    </submittedName>
</protein>
<sequence length="92" mass="10708">SRDDKFLPLTRSSIKHKITDAAASRSRCYFASEVSRFVDFGRRRQNCNSRAQLKITRMSGSKPRKRGSTWDEDSLRRAMEAVQNKRKQEAKD</sequence>
<evidence type="ECO:0000313" key="3">
    <source>
        <dbReference type="Proteomes" id="UP000814243"/>
    </source>
</evidence>
<dbReference type="Proteomes" id="UP000814243">
    <property type="component" value="Unassembled WGS sequence"/>
</dbReference>
<gene>
    <name evidence="2" type="ORF">HF086_011188</name>
</gene>
<organism evidence="2 3">
    <name type="scientific">Spodoptera exigua</name>
    <name type="common">Beet armyworm</name>
    <name type="synonym">Noctua fulgens</name>
    <dbReference type="NCBI Taxonomy" id="7107"/>
    <lineage>
        <taxon>Eukaryota</taxon>
        <taxon>Metazoa</taxon>
        <taxon>Ecdysozoa</taxon>
        <taxon>Arthropoda</taxon>
        <taxon>Hexapoda</taxon>
        <taxon>Insecta</taxon>
        <taxon>Pterygota</taxon>
        <taxon>Neoptera</taxon>
        <taxon>Endopterygota</taxon>
        <taxon>Lepidoptera</taxon>
        <taxon>Glossata</taxon>
        <taxon>Ditrysia</taxon>
        <taxon>Noctuoidea</taxon>
        <taxon>Noctuidae</taxon>
        <taxon>Amphipyrinae</taxon>
        <taxon>Spodoptera</taxon>
    </lineage>
</organism>
<evidence type="ECO:0000256" key="1">
    <source>
        <dbReference type="SAM" id="MobiDB-lite"/>
    </source>
</evidence>
<comment type="caution">
    <text evidence="2">The sequence shown here is derived from an EMBL/GenBank/DDBJ whole genome shotgun (WGS) entry which is preliminary data.</text>
</comment>
<evidence type="ECO:0000313" key="2">
    <source>
        <dbReference type="EMBL" id="KAH9642595.1"/>
    </source>
</evidence>